<dbReference type="GO" id="GO:0051453">
    <property type="term" value="P:regulation of intracellular pH"/>
    <property type="evidence" value="ECO:0007669"/>
    <property type="project" value="TreeGrafter"/>
</dbReference>
<name>A0A1I8JNX6_9PLAT</name>
<dbReference type="PANTHER" id="PTHR11453">
    <property type="entry name" value="ANION EXCHANGE PROTEIN"/>
    <property type="match status" value="1"/>
</dbReference>
<keyword evidence="3 6" id="KW-1133">Transmembrane helix</keyword>
<feature type="transmembrane region" description="Helical" evidence="6">
    <location>
        <begin position="158"/>
        <end position="178"/>
    </location>
</feature>
<sequence length="852" mass="90328">LYHLNHICLEQDDLLCGVDEFLKSCTVLPQTNGTHRFELSHRRRCPSQGASQNRALYLSPVRMLFLERRLPFRPRAGSSQEIASGSNGGEGGGSATASSGANLLSKSGPNGDSPPAYEETCHTDPSLRITGSTGPMLVFESIIFRFSKNSLGWDYLSFRMWVGLWIFLILLTVVAFDLSALSTRPVGWQRCGKFAVPDVFFFSCLLAIGTFVISYGLKLMRTSPFFPNESVCPFSPTLGYETRGWLVSPFGSRNQNPWYSIPPGPAAGSLATILIFMDQQITAVIVNRKENKAEKALAIHLDLLVVAVLIGINSILGIPWFVAAPCCQSITENRVTGFLIFLLIGLSVFLTPVLIKHIPMPVLYGVFLFMGISSLRAHVKITQVHKFTIIQVTCLVLLWVVKAISAISILFPVMVLAMASLIRPLLKRKNLSKVTFNVSDEMDEKGAGKRARCNDGLGRTMRPRRSTACHFCILSRNSIDLPNLLAADGVPPFELTEARGPAQRLLEQRAFQLHRLALRLRVPRRLSGRVTVWRPPSVPSTGFCQQLLAQETRVDRRLGAELGDSGMRVWRREDFDSQVGQRRFKPTLEHRTFRLGSVQQLSINATGCYLIEASGAWGGNSTSSGPLGGKGALAKGNFSLTLDTTLSILVGQAGAEPMTRLAVPAEAAAASCSSTAARSSSLVAAAGGGGAFTVLLMVGRERGTGATPIDFGQAKASTTAVANGSLLATTSRNLARHGGCGSGWSGKAAPTPELSSYDGERGGWLFDSTEGAGGAGGKSGTGTGGFGGGGGGGCGAGAVKCGQRLRRPVQNPLAEGGGGYSGGGAGVNRDQAGGAAAAPTAPVSAAPASQAA</sequence>
<dbReference type="AlphaFoldDB" id="A0A1I8JNX6"/>
<keyword evidence="4 6" id="KW-0472">Membrane</keyword>
<dbReference type="WBParaSite" id="snap_masked-unitig_26799-processed-gene-0.1-mRNA-1">
    <property type="protein sequence ID" value="snap_masked-unitig_26799-processed-gene-0.1-mRNA-1"/>
    <property type="gene ID" value="snap_masked-unitig_26799-processed-gene-0.1"/>
</dbReference>
<feature type="transmembrane region" description="Helical" evidence="6">
    <location>
        <begin position="362"/>
        <end position="379"/>
    </location>
</feature>
<dbReference type="InterPro" id="IPR003020">
    <property type="entry name" value="HCO3_transpt_euk"/>
</dbReference>
<dbReference type="InterPro" id="IPR011531">
    <property type="entry name" value="HCO3_transpt-like_TM_dom"/>
</dbReference>
<evidence type="ECO:0000256" key="1">
    <source>
        <dbReference type="ARBA" id="ARBA00004141"/>
    </source>
</evidence>
<dbReference type="PANTHER" id="PTHR11453:SF36">
    <property type="entry name" value="ANION EXCHANGE PROTEIN"/>
    <property type="match status" value="1"/>
</dbReference>
<feature type="compositionally biased region" description="Gly residues" evidence="5">
    <location>
        <begin position="815"/>
        <end position="826"/>
    </location>
</feature>
<dbReference type="GO" id="GO:0005886">
    <property type="term" value="C:plasma membrane"/>
    <property type="evidence" value="ECO:0007669"/>
    <property type="project" value="TreeGrafter"/>
</dbReference>
<dbReference type="Pfam" id="PF00955">
    <property type="entry name" value="HCO3_cotransp"/>
    <property type="match status" value="4"/>
</dbReference>
<feature type="domain" description="Bicarbonate transporter-like transmembrane" evidence="7">
    <location>
        <begin position="127"/>
        <end position="181"/>
    </location>
</feature>
<dbReference type="GO" id="GO:0006820">
    <property type="term" value="P:monoatomic anion transport"/>
    <property type="evidence" value="ECO:0007669"/>
    <property type="project" value="InterPro"/>
</dbReference>
<feature type="compositionally biased region" description="Low complexity" evidence="5">
    <location>
        <begin position="831"/>
        <end position="852"/>
    </location>
</feature>
<feature type="transmembrane region" description="Helical" evidence="6">
    <location>
        <begin position="335"/>
        <end position="355"/>
    </location>
</feature>
<keyword evidence="8" id="KW-1185">Reference proteome</keyword>
<evidence type="ECO:0000259" key="7">
    <source>
        <dbReference type="Pfam" id="PF00955"/>
    </source>
</evidence>
<feature type="compositionally biased region" description="Gly residues" evidence="5">
    <location>
        <begin position="771"/>
        <end position="780"/>
    </location>
</feature>
<evidence type="ECO:0000256" key="5">
    <source>
        <dbReference type="SAM" id="MobiDB-lite"/>
    </source>
</evidence>
<dbReference type="GO" id="GO:0005452">
    <property type="term" value="F:solute:inorganic anion antiporter activity"/>
    <property type="evidence" value="ECO:0007669"/>
    <property type="project" value="InterPro"/>
</dbReference>
<dbReference type="Proteomes" id="UP000095280">
    <property type="component" value="Unplaced"/>
</dbReference>
<protein>
    <submittedName>
        <fullName evidence="9">HCO3_cotransp domain-containing protein</fullName>
    </submittedName>
</protein>
<comment type="subcellular location">
    <subcellularLocation>
        <location evidence="1">Membrane</location>
        <topology evidence="1">Multi-pass membrane protein</topology>
    </subcellularLocation>
</comment>
<evidence type="ECO:0000256" key="3">
    <source>
        <dbReference type="ARBA" id="ARBA00022989"/>
    </source>
</evidence>
<evidence type="ECO:0000256" key="4">
    <source>
        <dbReference type="ARBA" id="ARBA00023136"/>
    </source>
</evidence>
<feature type="region of interest" description="Disordered" evidence="5">
    <location>
        <begin position="739"/>
        <end position="780"/>
    </location>
</feature>
<organism evidence="8 9">
    <name type="scientific">Macrostomum lignano</name>
    <dbReference type="NCBI Taxonomy" id="282301"/>
    <lineage>
        <taxon>Eukaryota</taxon>
        <taxon>Metazoa</taxon>
        <taxon>Spiralia</taxon>
        <taxon>Lophotrochozoa</taxon>
        <taxon>Platyhelminthes</taxon>
        <taxon>Rhabditophora</taxon>
        <taxon>Macrostomorpha</taxon>
        <taxon>Macrostomida</taxon>
        <taxon>Macrostomidae</taxon>
        <taxon>Macrostomum</taxon>
    </lineage>
</organism>
<evidence type="ECO:0000313" key="8">
    <source>
        <dbReference type="Proteomes" id="UP000095280"/>
    </source>
</evidence>
<evidence type="ECO:0000256" key="2">
    <source>
        <dbReference type="ARBA" id="ARBA00022692"/>
    </source>
</evidence>
<feature type="transmembrane region" description="Helical" evidence="6">
    <location>
        <begin position="298"/>
        <end position="323"/>
    </location>
</feature>
<accession>A0A1I8JNX6</accession>
<evidence type="ECO:0000313" key="9">
    <source>
        <dbReference type="WBParaSite" id="snap_masked-unitig_26799-processed-gene-0.1-mRNA-1"/>
    </source>
</evidence>
<feature type="transmembrane region" description="Helical" evidence="6">
    <location>
        <begin position="399"/>
        <end position="422"/>
    </location>
</feature>
<feature type="domain" description="Bicarbonate transporter-like transmembrane" evidence="7">
    <location>
        <begin position="327"/>
        <end position="376"/>
    </location>
</feature>
<reference evidence="9" key="1">
    <citation type="submission" date="2016-11" db="UniProtKB">
        <authorList>
            <consortium name="WormBaseParasite"/>
        </authorList>
    </citation>
    <scope>IDENTIFICATION</scope>
</reference>
<dbReference type="GO" id="GO:0008510">
    <property type="term" value="F:sodium:bicarbonate symporter activity"/>
    <property type="evidence" value="ECO:0007669"/>
    <property type="project" value="TreeGrafter"/>
</dbReference>
<feature type="domain" description="Bicarbonate transporter-like transmembrane" evidence="7">
    <location>
        <begin position="241"/>
        <end position="325"/>
    </location>
</feature>
<proteinExistence type="predicted"/>
<feature type="region of interest" description="Disordered" evidence="5">
    <location>
        <begin position="76"/>
        <end position="125"/>
    </location>
</feature>
<feature type="region of interest" description="Disordered" evidence="5">
    <location>
        <begin position="809"/>
        <end position="852"/>
    </location>
</feature>
<evidence type="ECO:0000256" key="6">
    <source>
        <dbReference type="SAM" id="Phobius"/>
    </source>
</evidence>
<keyword evidence="2 6" id="KW-0812">Transmembrane</keyword>
<feature type="domain" description="Bicarbonate transporter-like transmembrane" evidence="7">
    <location>
        <begin position="378"/>
        <end position="426"/>
    </location>
</feature>
<feature type="transmembrane region" description="Helical" evidence="6">
    <location>
        <begin position="199"/>
        <end position="217"/>
    </location>
</feature>